<dbReference type="PANTHER" id="PTHR22952">
    <property type="entry name" value="CAMP-RESPONSE ELEMENT BINDING PROTEIN-RELATED"/>
    <property type="match status" value="1"/>
</dbReference>
<feature type="region of interest" description="Disordered" evidence="5">
    <location>
        <begin position="254"/>
        <end position="280"/>
    </location>
</feature>
<protein>
    <recommendedName>
        <fullName evidence="6">BZIP domain-containing protein</fullName>
    </recommendedName>
</protein>
<feature type="domain" description="BZIP" evidence="6">
    <location>
        <begin position="394"/>
        <end position="443"/>
    </location>
</feature>
<dbReference type="PROSITE" id="PS50217">
    <property type="entry name" value="BZIP"/>
    <property type="match status" value="1"/>
</dbReference>
<evidence type="ECO:0000259" key="6">
    <source>
        <dbReference type="PROSITE" id="PS50217"/>
    </source>
</evidence>
<accession>A0A9P0Z943</accession>
<gene>
    <name evidence="7" type="ORF">CEURO_LOCUS11556</name>
</gene>
<name>A0A9P0Z943_CUSEU</name>
<dbReference type="FunFam" id="1.20.5.170:FF:000036">
    <property type="entry name" value="ABSCISIC ACID-INSENSITIVE 5-like protein 2"/>
    <property type="match status" value="1"/>
</dbReference>
<dbReference type="Pfam" id="PF00170">
    <property type="entry name" value="bZIP_1"/>
    <property type="match status" value="1"/>
</dbReference>
<comment type="subcellular location">
    <subcellularLocation>
        <location evidence="1">Nucleus</location>
    </subcellularLocation>
</comment>
<dbReference type="CDD" id="cd14707">
    <property type="entry name" value="bZIP_plant_BZIP46"/>
    <property type="match status" value="1"/>
</dbReference>
<feature type="compositionally biased region" description="Basic and acidic residues" evidence="5">
    <location>
        <begin position="271"/>
        <end position="280"/>
    </location>
</feature>
<feature type="compositionally biased region" description="Polar residues" evidence="5">
    <location>
        <begin position="354"/>
        <end position="372"/>
    </location>
</feature>
<evidence type="ECO:0000256" key="2">
    <source>
        <dbReference type="ARBA" id="ARBA00023125"/>
    </source>
</evidence>
<dbReference type="GO" id="GO:0003677">
    <property type="term" value="F:DNA binding"/>
    <property type="evidence" value="ECO:0007669"/>
    <property type="project" value="UniProtKB-KW"/>
</dbReference>
<dbReference type="SMART" id="SM00338">
    <property type="entry name" value="BRLZ"/>
    <property type="match status" value="1"/>
</dbReference>
<dbReference type="InterPro" id="IPR043452">
    <property type="entry name" value="BZIP46-like"/>
</dbReference>
<dbReference type="PROSITE" id="PS00036">
    <property type="entry name" value="BZIP_BASIC"/>
    <property type="match status" value="1"/>
</dbReference>
<feature type="region of interest" description="Disordered" evidence="5">
    <location>
        <begin position="453"/>
        <end position="474"/>
    </location>
</feature>
<comment type="caution">
    <text evidence="7">The sequence shown here is derived from an EMBL/GenBank/DDBJ whole genome shotgun (WGS) entry which is preliminary data.</text>
</comment>
<keyword evidence="2" id="KW-0238">DNA-binding</keyword>
<dbReference type="SUPFAM" id="SSF57959">
    <property type="entry name" value="Leucine zipper domain"/>
    <property type="match status" value="1"/>
</dbReference>
<keyword evidence="4" id="KW-0175">Coiled coil</keyword>
<dbReference type="OrthoDB" id="1927218at2759"/>
<evidence type="ECO:0000313" key="7">
    <source>
        <dbReference type="EMBL" id="CAH9091420.1"/>
    </source>
</evidence>
<evidence type="ECO:0000256" key="4">
    <source>
        <dbReference type="SAM" id="Coils"/>
    </source>
</evidence>
<organism evidence="7 8">
    <name type="scientific">Cuscuta europaea</name>
    <name type="common">European dodder</name>
    <dbReference type="NCBI Taxonomy" id="41803"/>
    <lineage>
        <taxon>Eukaryota</taxon>
        <taxon>Viridiplantae</taxon>
        <taxon>Streptophyta</taxon>
        <taxon>Embryophyta</taxon>
        <taxon>Tracheophyta</taxon>
        <taxon>Spermatophyta</taxon>
        <taxon>Magnoliopsida</taxon>
        <taxon>eudicotyledons</taxon>
        <taxon>Gunneridae</taxon>
        <taxon>Pentapetalae</taxon>
        <taxon>asterids</taxon>
        <taxon>lamiids</taxon>
        <taxon>Solanales</taxon>
        <taxon>Convolvulaceae</taxon>
        <taxon>Cuscuteae</taxon>
        <taxon>Cuscuta</taxon>
        <taxon>Cuscuta subgen. Cuscuta</taxon>
    </lineage>
</organism>
<dbReference type="GO" id="GO:0045893">
    <property type="term" value="P:positive regulation of DNA-templated transcription"/>
    <property type="evidence" value="ECO:0007669"/>
    <property type="project" value="InterPro"/>
</dbReference>
<dbReference type="PANTHER" id="PTHR22952:SF446">
    <property type="entry name" value="ABSCISIC ACID-INSENSITIVE 5-LIKE PROTEIN 5-RELATED"/>
    <property type="match status" value="1"/>
</dbReference>
<dbReference type="Proteomes" id="UP001152484">
    <property type="component" value="Unassembled WGS sequence"/>
</dbReference>
<evidence type="ECO:0000256" key="3">
    <source>
        <dbReference type="ARBA" id="ARBA00023242"/>
    </source>
</evidence>
<sequence length="474" mass="51290">MGSNMNFRNFGNEQPGSFGLVRQSSIYSLTFDEFQSTMASGGMGKDFGSMNMDELLKNIWSAEENQTIVGSGSGGGTLQNGAPFGHLQRQGSLTLPRTISQKTVDEVWKDILKDYSSVPKDGNVVVAGGCSSMPNRQQTLGEMTLEEFLSRAGVVREDTQMTGQPHMNNSINNNNGVFSESMSQAVNSTGLEFAFQPAGQNGGLMSSRILENNSEIGIQSANLLLHMNGGANNRNPLQHNREIGIHSGNMVLSMNGGGASRPSQPLPPPQKLEEQHEQQQKVKQKLPLFPKQPPFGYGGPMTIPPNGQLHGSNGLRGDQVMGVPDNVVSAINGNLIQGLGVGGRGGTTVATGSPAASSDGLTRSNGDMSSVSPVPYTLNGSLRGRKNSALEKVVERRQRRMIKNRESAARSRARKQAYTTDLEQEVAKLKEENKQLRKKQAEMLEMQKAQGFEMSKLQGGAKRRCLRRTQTGPW</sequence>
<dbReference type="InterPro" id="IPR004827">
    <property type="entry name" value="bZIP"/>
</dbReference>
<feature type="region of interest" description="Disordered" evidence="5">
    <location>
        <begin position="350"/>
        <end position="378"/>
    </location>
</feature>
<evidence type="ECO:0000313" key="8">
    <source>
        <dbReference type="Proteomes" id="UP001152484"/>
    </source>
</evidence>
<dbReference type="InterPro" id="IPR046347">
    <property type="entry name" value="bZIP_sf"/>
</dbReference>
<evidence type="ECO:0000256" key="1">
    <source>
        <dbReference type="ARBA" id="ARBA00004123"/>
    </source>
</evidence>
<proteinExistence type="predicted"/>
<dbReference type="Gene3D" id="1.20.5.170">
    <property type="match status" value="1"/>
</dbReference>
<dbReference type="GO" id="GO:0003700">
    <property type="term" value="F:DNA-binding transcription factor activity"/>
    <property type="evidence" value="ECO:0007669"/>
    <property type="project" value="InterPro"/>
</dbReference>
<reference evidence="7" key="1">
    <citation type="submission" date="2022-07" db="EMBL/GenBank/DDBJ databases">
        <authorList>
            <person name="Macas J."/>
            <person name="Novak P."/>
            <person name="Neumann P."/>
        </authorList>
    </citation>
    <scope>NUCLEOTIDE SEQUENCE</scope>
</reference>
<evidence type="ECO:0000256" key="5">
    <source>
        <dbReference type="SAM" id="MobiDB-lite"/>
    </source>
</evidence>
<feature type="coiled-coil region" evidence="4">
    <location>
        <begin position="412"/>
        <end position="449"/>
    </location>
</feature>
<keyword evidence="3" id="KW-0539">Nucleus</keyword>
<dbReference type="EMBL" id="CAMAPE010000027">
    <property type="protein sequence ID" value="CAH9091420.1"/>
    <property type="molecule type" value="Genomic_DNA"/>
</dbReference>
<dbReference type="GO" id="GO:0005634">
    <property type="term" value="C:nucleus"/>
    <property type="evidence" value="ECO:0007669"/>
    <property type="project" value="UniProtKB-SubCell"/>
</dbReference>
<keyword evidence="8" id="KW-1185">Reference proteome</keyword>
<dbReference type="AlphaFoldDB" id="A0A9P0Z943"/>